<dbReference type="AlphaFoldDB" id="W4LD84"/>
<dbReference type="InterPro" id="IPR005064">
    <property type="entry name" value="BUG"/>
</dbReference>
<proteinExistence type="inferred from homology"/>
<comment type="caution">
    <text evidence="2">The sequence shown here is derived from an EMBL/GenBank/DDBJ whole genome shotgun (WGS) entry which is preliminary data.</text>
</comment>
<dbReference type="PANTHER" id="PTHR42928:SF5">
    <property type="entry name" value="BLR1237 PROTEIN"/>
    <property type="match status" value="1"/>
</dbReference>
<evidence type="ECO:0008006" key="4">
    <source>
        <dbReference type="Google" id="ProtNLM"/>
    </source>
</evidence>
<dbReference type="Proteomes" id="UP000019141">
    <property type="component" value="Unassembled WGS sequence"/>
</dbReference>
<sequence>MHTSPGPSSRLTICFAIIAIIGVAIGSAAAQYPEKAIEFVIPFGAGGGADIEGRLLAKEMSKLLKVPVVAVNKPGAGGAVTYT</sequence>
<organism evidence="2 3">
    <name type="scientific">Entotheonella factor</name>
    <dbReference type="NCBI Taxonomy" id="1429438"/>
    <lineage>
        <taxon>Bacteria</taxon>
        <taxon>Pseudomonadati</taxon>
        <taxon>Nitrospinota/Tectimicrobiota group</taxon>
        <taxon>Candidatus Tectimicrobiota</taxon>
        <taxon>Candidatus Entotheonellia</taxon>
        <taxon>Candidatus Entotheonellales</taxon>
        <taxon>Candidatus Entotheonellaceae</taxon>
        <taxon>Candidatus Entotheonella</taxon>
    </lineage>
</organism>
<dbReference type="HOGENOM" id="CLU_2536317_0_0_7"/>
<name>W4LD84_ENTF1</name>
<evidence type="ECO:0000256" key="1">
    <source>
        <dbReference type="ARBA" id="ARBA00006987"/>
    </source>
</evidence>
<comment type="similarity">
    <text evidence="1">Belongs to the UPF0065 (bug) family.</text>
</comment>
<evidence type="ECO:0000313" key="2">
    <source>
        <dbReference type="EMBL" id="ETW95952.1"/>
    </source>
</evidence>
<dbReference type="Gene3D" id="3.40.190.150">
    <property type="entry name" value="Bordetella uptake gene, domain 1"/>
    <property type="match status" value="1"/>
</dbReference>
<protein>
    <recommendedName>
        <fullName evidence="4">Tripartite tricarboxylate transporter substrate binding protein</fullName>
    </recommendedName>
</protein>
<dbReference type="PANTHER" id="PTHR42928">
    <property type="entry name" value="TRICARBOXYLATE-BINDING PROTEIN"/>
    <property type="match status" value="1"/>
</dbReference>
<evidence type="ECO:0000313" key="3">
    <source>
        <dbReference type="Proteomes" id="UP000019141"/>
    </source>
</evidence>
<dbReference type="EMBL" id="AZHW01000851">
    <property type="protein sequence ID" value="ETW95952.1"/>
    <property type="molecule type" value="Genomic_DNA"/>
</dbReference>
<keyword evidence="3" id="KW-1185">Reference proteome</keyword>
<gene>
    <name evidence="2" type="ORF">ETSY1_28470</name>
</gene>
<dbReference type="InterPro" id="IPR042100">
    <property type="entry name" value="Bug_dom1"/>
</dbReference>
<reference evidence="2 3" key="1">
    <citation type="journal article" date="2014" name="Nature">
        <title>An environmental bacterial taxon with a large and distinct metabolic repertoire.</title>
        <authorList>
            <person name="Wilson M.C."/>
            <person name="Mori T."/>
            <person name="Ruckert C."/>
            <person name="Uria A.R."/>
            <person name="Helf M.J."/>
            <person name="Takada K."/>
            <person name="Gernert C."/>
            <person name="Steffens U.A."/>
            <person name="Heycke N."/>
            <person name="Schmitt S."/>
            <person name="Rinke C."/>
            <person name="Helfrich E.J."/>
            <person name="Brachmann A.O."/>
            <person name="Gurgui C."/>
            <person name="Wakimoto T."/>
            <person name="Kracht M."/>
            <person name="Crusemann M."/>
            <person name="Hentschel U."/>
            <person name="Abe I."/>
            <person name="Matsunaga S."/>
            <person name="Kalinowski J."/>
            <person name="Takeyama H."/>
            <person name="Piel J."/>
        </authorList>
    </citation>
    <scope>NUCLEOTIDE SEQUENCE [LARGE SCALE GENOMIC DNA]</scope>
    <source>
        <strain evidence="3">TSY1</strain>
    </source>
</reference>
<accession>W4LD84</accession>